<dbReference type="PANTHER" id="PTHR42847:SF4">
    <property type="entry name" value="ALKANESULFONATE MONOOXYGENASE-RELATED"/>
    <property type="match status" value="1"/>
</dbReference>
<dbReference type="RefSeq" id="WP_190254346.1">
    <property type="nucleotide sequence ID" value="NZ_BMPI01000042.1"/>
</dbReference>
<evidence type="ECO:0000256" key="4">
    <source>
        <dbReference type="ARBA" id="ARBA00023033"/>
    </source>
</evidence>
<reference evidence="6" key="2">
    <citation type="submission" date="2020-09" db="EMBL/GenBank/DDBJ databases">
        <authorList>
            <person name="Sun Q."/>
            <person name="Ohkuma M."/>
        </authorList>
    </citation>
    <scope>NUCLEOTIDE SEQUENCE</scope>
    <source>
        <strain evidence="6">JCM 19831</strain>
    </source>
</reference>
<dbReference type="Proteomes" id="UP000642070">
    <property type="component" value="Unassembled WGS sequence"/>
</dbReference>
<sequence length="282" mass="30640">MRFGVNLGLLHPAVWSDVAVAADELGYESVWIPEHLVFTTDMADSAYPGAADGAPPVPPDTPLFDAPAFLAAIAARTHRIKLGTYVYLFGLRHPLVAARAFGTLDWISGGRALVGVGAGWLAAEWRAVELDFADRGKRLDEAIEVAKRLWTEPVVNHHGRFYSFDNVVFAPKPVAQPHPPLLAGGEGAVSLRRAVRLCDGWISMPHTLASATPQVEALHQQLESAGRDPAGFQTTVSAFEATPEEVPRFAALGVHRLIVRPATRSRDAVRQLTEFADRYGIR</sequence>
<reference evidence="6" key="1">
    <citation type="journal article" date="2014" name="Int. J. Syst. Evol. Microbiol.">
        <title>Complete genome sequence of Corynebacterium casei LMG S-19264T (=DSM 44701T), isolated from a smear-ripened cheese.</title>
        <authorList>
            <consortium name="US DOE Joint Genome Institute (JGI-PGF)"/>
            <person name="Walter F."/>
            <person name="Albersmeier A."/>
            <person name="Kalinowski J."/>
            <person name="Ruckert C."/>
        </authorList>
    </citation>
    <scope>NUCLEOTIDE SEQUENCE</scope>
    <source>
        <strain evidence="6">JCM 19831</strain>
    </source>
</reference>
<comment type="caution">
    <text evidence="6">The sequence shown here is derived from an EMBL/GenBank/DDBJ whole genome shotgun (WGS) entry which is preliminary data.</text>
</comment>
<dbReference type="AlphaFoldDB" id="A0A917X3F1"/>
<keyword evidence="3" id="KW-0560">Oxidoreductase</keyword>
<protein>
    <submittedName>
        <fullName evidence="6">LLM class F420-dependent oxidoreductase</fullName>
    </submittedName>
</protein>
<dbReference type="PANTHER" id="PTHR42847">
    <property type="entry name" value="ALKANESULFONATE MONOOXYGENASE"/>
    <property type="match status" value="1"/>
</dbReference>
<evidence type="ECO:0000259" key="5">
    <source>
        <dbReference type="Pfam" id="PF00296"/>
    </source>
</evidence>
<dbReference type="InterPro" id="IPR011251">
    <property type="entry name" value="Luciferase-like_dom"/>
</dbReference>
<dbReference type="InterPro" id="IPR050172">
    <property type="entry name" value="SsuD_RutA_monooxygenase"/>
</dbReference>
<dbReference type="InterPro" id="IPR036661">
    <property type="entry name" value="Luciferase-like_sf"/>
</dbReference>
<dbReference type="GO" id="GO:0008726">
    <property type="term" value="F:alkanesulfonate monooxygenase activity"/>
    <property type="evidence" value="ECO:0007669"/>
    <property type="project" value="TreeGrafter"/>
</dbReference>
<keyword evidence="7" id="KW-1185">Reference proteome</keyword>
<keyword evidence="4" id="KW-0503">Monooxygenase</keyword>
<proteinExistence type="predicted"/>
<keyword evidence="2" id="KW-0288">FMN</keyword>
<evidence type="ECO:0000256" key="3">
    <source>
        <dbReference type="ARBA" id="ARBA00023002"/>
    </source>
</evidence>
<dbReference type="Pfam" id="PF00296">
    <property type="entry name" value="Bac_luciferase"/>
    <property type="match status" value="1"/>
</dbReference>
<accession>A0A917X3F1</accession>
<name>A0A917X3F1_9ACTN</name>
<evidence type="ECO:0000256" key="1">
    <source>
        <dbReference type="ARBA" id="ARBA00022630"/>
    </source>
</evidence>
<feature type="domain" description="Luciferase-like" evidence="5">
    <location>
        <begin position="17"/>
        <end position="239"/>
    </location>
</feature>
<dbReference type="NCBIfam" id="TIGR03619">
    <property type="entry name" value="F420_Rv2161c"/>
    <property type="match status" value="1"/>
</dbReference>
<dbReference type="GO" id="GO:0046306">
    <property type="term" value="P:alkanesulfonate catabolic process"/>
    <property type="evidence" value="ECO:0007669"/>
    <property type="project" value="TreeGrafter"/>
</dbReference>
<evidence type="ECO:0000313" key="7">
    <source>
        <dbReference type="Proteomes" id="UP000642070"/>
    </source>
</evidence>
<keyword evidence="1" id="KW-0285">Flavoprotein</keyword>
<organism evidence="6 7">
    <name type="scientific">Dactylosporangium sucinum</name>
    <dbReference type="NCBI Taxonomy" id="1424081"/>
    <lineage>
        <taxon>Bacteria</taxon>
        <taxon>Bacillati</taxon>
        <taxon>Actinomycetota</taxon>
        <taxon>Actinomycetes</taxon>
        <taxon>Micromonosporales</taxon>
        <taxon>Micromonosporaceae</taxon>
        <taxon>Dactylosporangium</taxon>
    </lineage>
</organism>
<evidence type="ECO:0000313" key="6">
    <source>
        <dbReference type="EMBL" id="GGM58858.1"/>
    </source>
</evidence>
<dbReference type="InterPro" id="IPR019921">
    <property type="entry name" value="Lucif-like_OxRdtase_Rv2161c"/>
</dbReference>
<dbReference type="Gene3D" id="3.20.20.30">
    <property type="entry name" value="Luciferase-like domain"/>
    <property type="match status" value="1"/>
</dbReference>
<evidence type="ECO:0000256" key="2">
    <source>
        <dbReference type="ARBA" id="ARBA00022643"/>
    </source>
</evidence>
<gene>
    <name evidence="6" type="ORF">GCM10007977_070500</name>
</gene>
<dbReference type="EMBL" id="BMPI01000042">
    <property type="protein sequence ID" value="GGM58858.1"/>
    <property type="molecule type" value="Genomic_DNA"/>
</dbReference>
<dbReference type="SUPFAM" id="SSF51679">
    <property type="entry name" value="Bacterial luciferase-like"/>
    <property type="match status" value="1"/>
</dbReference>